<reference evidence="2 3" key="1">
    <citation type="submission" date="2020-07" db="EMBL/GenBank/DDBJ databases">
        <authorList>
            <person name="Cui H."/>
        </authorList>
    </citation>
    <scope>NUCLEOTIDE SEQUENCE [LARGE SCALE GENOMIC DNA]</scope>
    <source>
        <strain evidence="2 3">YPL8</strain>
    </source>
</reference>
<evidence type="ECO:0000256" key="1">
    <source>
        <dbReference type="SAM" id="Phobius"/>
    </source>
</evidence>
<keyword evidence="1" id="KW-0812">Transmembrane</keyword>
<dbReference type="RefSeq" id="WP_179261383.1">
    <property type="nucleotide sequence ID" value="NZ_CP058601.1"/>
</dbReference>
<dbReference type="GeneID" id="56034140"/>
<protein>
    <submittedName>
        <fullName evidence="2">Uncharacterized protein</fullName>
    </submittedName>
</protein>
<evidence type="ECO:0000313" key="3">
    <source>
        <dbReference type="Proteomes" id="UP000509241"/>
    </source>
</evidence>
<dbReference type="Proteomes" id="UP000509241">
    <property type="component" value="Chromosome"/>
</dbReference>
<dbReference type="AlphaFoldDB" id="A0A7D5KDU9"/>
<evidence type="ECO:0000313" key="2">
    <source>
        <dbReference type="EMBL" id="QLG49636.1"/>
    </source>
</evidence>
<keyword evidence="1" id="KW-1133">Transmembrane helix</keyword>
<feature type="transmembrane region" description="Helical" evidence="1">
    <location>
        <begin position="96"/>
        <end position="114"/>
    </location>
</feature>
<keyword evidence="1" id="KW-0472">Membrane</keyword>
<name>A0A7D5KDU9_9EURY</name>
<accession>A0A7D5KDU9</accession>
<dbReference type="OrthoDB" id="196825at2157"/>
<feature type="transmembrane region" description="Helical" evidence="1">
    <location>
        <begin position="43"/>
        <end position="62"/>
    </location>
</feature>
<dbReference type="KEGG" id="haly:HYG82_12575"/>
<feature type="transmembrane region" description="Helical" evidence="1">
    <location>
        <begin position="68"/>
        <end position="89"/>
    </location>
</feature>
<organism evidence="2 3">
    <name type="scientific">Natrinema halophilum</name>
    <dbReference type="NCBI Taxonomy" id="1699371"/>
    <lineage>
        <taxon>Archaea</taxon>
        <taxon>Methanobacteriati</taxon>
        <taxon>Methanobacteriota</taxon>
        <taxon>Stenosarchaea group</taxon>
        <taxon>Halobacteria</taxon>
        <taxon>Halobacteriales</taxon>
        <taxon>Natrialbaceae</taxon>
        <taxon>Natrinema</taxon>
    </lineage>
</organism>
<feature type="transmembrane region" description="Helical" evidence="1">
    <location>
        <begin position="12"/>
        <end position="31"/>
    </location>
</feature>
<sequence length="155" mass="16444">MVERNDPARAGVRAGRIVGLLTAGLAVVSLVRFQGSFYADATALLGLIGIESGRSVVALFWWNVVVAAIARYTIGYVVGSLVGVLYDWLEHPPLPVLLGIVLVVGIGDGLLAGIDTRSVLIGSAYVVAWLCYVPAFYRIYDPDAGDDRSGPLRLG</sequence>
<keyword evidence="3" id="KW-1185">Reference proteome</keyword>
<gene>
    <name evidence="2" type="ORF">HYG82_12575</name>
</gene>
<proteinExistence type="predicted"/>
<dbReference type="EMBL" id="CP058601">
    <property type="protein sequence ID" value="QLG49636.1"/>
    <property type="molecule type" value="Genomic_DNA"/>
</dbReference>
<feature type="transmembrane region" description="Helical" evidence="1">
    <location>
        <begin position="120"/>
        <end position="140"/>
    </location>
</feature>